<keyword evidence="2" id="KW-1185">Reference proteome</keyword>
<name>A0AAD5JK03_ACENE</name>
<sequence length="139" mass="14427">MYSHCSVRYGSNLGFLRACLGVPGKLMDANVFMSGNKSVEAKVDNIGTFAFEDSFAVALSVRGKDLAVGIVLGTDSNHNLEVAAAGFLLGPGKVIRGDEAAAIVVVGLGHNLESLAASVRGLCPDTDCPVLGSLLPRRH</sequence>
<reference evidence="1" key="2">
    <citation type="submission" date="2023-02" db="EMBL/GenBank/DDBJ databases">
        <authorList>
            <person name="Swenson N.G."/>
            <person name="Wegrzyn J.L."/>
            <person name="Mcevoy S.L."/>
        </authorList>
    </citation>
    <scope>NUCLEOTIDE SEQUENCE</scope>
    <source>
        <strain evidence="1">91603</strain>
        <tissue evidence="1">Leaf</tissue>
    </source>
</reference>
<protein>
    <submittedName>
        <fullName evidence="1">Uncharacterized protein</fullName>
    </submittedName>
</protein>
<dbReference type="Proteomes" id="UP001064489">
    <property type="component" value="Chromosome 1"/>
</dbReference>
<evidence type="ECO:0000313" key="1">
    <source>
        <dbReference type="EMBL" id="KAI9195036.1"/>
    </source>
</evidence>
<comment type="caution">
    <text evidence="1">The sequence shown here is derived from an EMBL/GenBank/DDBJ whole genome shotgun (WGS) entry which is preliminary data.</text>
</comment>
<accession>A0AAD5JK03</accession>
<evidence type="ECO:0000313" key="2">
    <source>
        <dbReference type="Proteomes" id="UP001064489"/>
    </source>
</evidence>
<dbReference type="EMBL" id="JAJSOW010000003">
    <property type="protein sequence ID" value="KAI9195036.1"/>
    <property type="molecule type" value="Genomic_DNA"/>
</dbReference>
<reference evidence="1" key="1">
    <citation type="journal article" date="2022" name="Plant J.">
        <title>Strategies of tolerance reflected in two North American maple genomes.</title>
        <authorList>
            <person name="McEvoy S.L."/>
            <person name="Sezen U.U."/>
            <person name="Trouern-Trend A."/>
            <person name="McMahon S.M."/>
            <person name="Schaberg P.G."/>
            <person name="Yang J."/>
            <person name="Wegrzyn J.L."/>
            <person name="Swenson N.G."/>
        </authorList>
    </citation>
    <scope>NUCLEOTIDE SEQUENCE</scope>
    <source>
        <strain evidence="1">91603</strain>
    </source>
</reference>
<organism evidence="1 2">
    <name type="scientific">Acer negundo</name>
    <name type="common">Box elder</name>
    <dbReference type="NCBI Taxonomy" id="4023"/>
    <lineage>
        <taxon>Eukaryota</taxon>
        <taxon>Viridiplantae</taxon>
        <taxon>Streptophyta</taxon>
        <taxon>Embryophyta</taxon>
        <taxon>Tracheophyta</taxon>
        <taxon>Spermatophyta</taxon>
        <taxon>Magnoliopsida</taxon>
        <taxon>eudicotyledons</taxon>
        <taxon>Gunneridae</taxon>
        <taxon>Pentapetalae</taxon>
        <taxon>rosids</taxon>
        <taxon>malvids</taxon>
        <taxon>Sapindales</taxon>
        <taxon>Sapindaceae</taxon>
        <taxon>Hippocastanoideae</taxon>
        <taxon>Acereae</taxon>
        <taxon>Acer</taxon>
    </lineage>
</organism>
<proteinExistence type="predicted"/>
<gene>
    <name evidence="1" type="ORF">LWI28_011056</name>
</gene>
<dbReference type="AlphaFoldDB" id="A0AAD5JK03"/>